<evidence type="ECO:0000313" key="4">
    <source>
        <dbReference type="Proteomes" id="UP000482960"/>
    </source>
</evidence>
<dbReference type="InterPro" id="IPR050141">
    <property type="entry name" value="GCL_type2/YbdK_subfam"/>
</dbReference>
<gene>
    <name evidence="3" type="ORF">Prum_084060</name>
</gene>
<dbReference type="PANTHER" id="PTHR36510">
    <property type="entry name" value="GLUTAMATE--CYSTEINE LIGASE 2-RELATED"/>
    <property type="match status" value="1"/>
</dbReference>
<reference evidence="3 4" key="1">
    <citation type="submission" date="2020-03" db="EMBL/GenBank/DDBJ databases">
        <title>Whole genome shotgun sequence of Phytohabitans rumicis NBRC 108638.</title>
        <authorList>
            <person name="Komaki H."/>
            <person name="Tamura T."/>
        </authorList>
    </citation>
    <scope>NUCLEOTIDE SEQUENCE [LARGE SCALE GENOMIC DNA]</scope>
    <source>
        <strain evidence="3 4">NBRC 108638</strain>
    </source>
</reference>
<dbReference type="SUPFAM" id="SSF55931">
    <property type="entry name" value="Glutamine synthetase/guanido kinase"/>
    <property type="match status" value="1"/>
</dbReference>
<name>A0A6V8LER4_9ACTN</name>
<comment type="catalytic activity">
    <reaction evidence="1">
        <text>L-cysteine + L-glutamate + ATP = gamma-L-glutamyl-L-cysteine + ADP + phosphate + H(+)</text>
        <dbReference type="Rhea" id="RHEA:13285"/>
        <dbReference type="ChEBI" id="CHEBI:15378"/>
        <dbReference type="ChEBI" id="CHEBI:29985"/>
        <dbReference type="ChEBI" id="CHEBI:30616"/>
        <dbReference type="ChEBI" id="CHEBI:35235"/>
        <dbReference type="ChEBI" id="CHEBI:43474"/>
        <dbReference type="ChEBI" id="CHEBI:58173"/>
        <dbReference type="ChEBI" id="CHEBI:456216"/>
        <dbReference type="EC" id="6.3.2.2"/>
    </reaction>
</comment>
<dbReference type="AlphaFoldDB" id="A0A6V8LER4"/>
<sequence>MGTEVGRHQFTREDRARHRQKVRQCLDVFAEMLRGSKFEFERPMTGLEIELNLVDDEAEPAMRNAEALAAIADPDFQTELGQFNIEINVAPRRLAGDGPADFERHVRASLNAAEDKARTVGAHMVMIGILPTLHREHLTLESLSANPRYALLNEQIFAARGEDLEIRIDGVDRLAATADTVAPEAACTSTQFHLQVSPGDFAAYWNAAQAVAGVQVALGANAPFLFGRELWRETRIPLFEQATDTRSEEIKAQGVRPRVWFGERWITSVFDLFEENVRYFPALLPVCDDEDPAQILAQGGTPQLSELRLHNGTVYRWNRPVYDVVGDLPHLRVENRVLPAGPTVVDTIANGAFYFGLVRTLAESDRPLWSQMSFSAAEENFHSGARHGITATVFWPGLGYVPVTELVLRRLLPMAYDGLDAWGVDAGERDRLLRIIEQRCLTGRNGASWQVDALHRLEDERNLERADALRAVLQRYIPSCTPTSPSTSGRQTANPRADQGLSRRSRAFPSIKGERSCFDLRSTAVCP</sequence>
<organism evidence="3 4">
    <name type="scientific">Phytohabitans rumicis</name>
    <dbReference type="NCBI Taxonomy" id="1076125"/>
    <lineage>
        <taxon>Bacteria</taxon>
        <taxon>Bacillati</taxon>
        <taxon>Actinomycetota</taxon>
        <taxon>Actinomycetes</taxon>
        <taxon>Micromonosporales</taxon>
        <taxon>Micromonosporaceae</taxon>
    </lineage>
</organism>
<evidence type="ECO:0000313" key="3">
    <source>
        <dbReference type="EMBL" id="GFJ94764.1"/>
    </source>
</evidence>
<dbReference type="InterPro" id="IPR014746">
    <property type="entry name" value="Gln_synth/guanido_kin_cat_dom"/>
</dbReference>
<keyword evidence="4" id="KW-1185">Reference proteome</keyword>
<dbReference type="EMBL" id="BLPG01000001">
    <property type="protein sequence ID" value="GFJ94764.1"/>
    <property type="molecule type" value="Genomic_DNA"/>
</dbReference>
<protein>
    <submittedName>
        <fullName evidence="3">Glutamate--cysteine ligase</fullName>
    </submittedName>
</protein>
<feature type="region of interest" description="Disordered" evidence="2">
    <location>
        <begin position="480"/>
        <end position="505"/>
    </location>
</feature>
<keyword evidence="3" id="KW-0436">Ligase</keyword>
<reference evidence="3 4" key="2">
    <citation type="submission" date="2020-03" db="EMBL/GenBank/DDBJ databases">
        <authorList>
            <person name="Ichikawa N."/>
            <person name="Kimura A."/>
            <person name="Kitahashi Y."/>
            <person name="Uohara A."/>
        </authorList>
    </citation>
    <scope>NUCLEOTIDE SEQUENCE [LARGE SCALE GENOMIC DNA]</scope>
    <source>
        <strain evidence="3 4">NBRC 108638</strain>
    </source>
</reference>
<comment type="caution">
    <text evidence="3">The sequence shown here is derived from an EMBL/GenBank/DDBJ whole genome shotgun (WGS) entry which is preliminary data.</text>
</comment>
<dbReference type="PANTHER" id="PTHR36510:SF3">
    <property type="entry name" value="CONSERVED PROTEIN"/>
    <property type="match status" value="1"/>
</dbReference>
<dbReference type="InterPro" id="IPR006336">
    <property type="entry name" value="GCS2"/>
</dbReference>
<dbReference type="Pfam" id="PF04107">
    <property type="entry name" value="GCS2"/>
    <property type="match status" value="1"/>
</dbReference>
<evidence type="ECO:0000256" key="2">
    <source>
        <dbReference type="SAM" id="MobiDB-lite"/>
    </source>
</evidence>
<evidence type="ECO:0000256" key="1">
    <source>
        <dbReference type="ARBA" id="ARBA00048819"/>
    </source>
</evidence>
<dbReference type="PIRSF" id="PIRSF012666">
    <property type="entry name" value="UCP012666"/>
    <property type="match status" value="1"/>
</dbReference>
<dbReference type="GO" id="GO:0016879">
    <property type="term" value="F:ligase activity, forming carbon-nitrogen bonds"/>
    <property type="evidence" value="ECO:0007669"/>
    <property type="project" value="TreeGrafter"/>
</dbReference>
<dbReference type="InterPro" id="IPR016602">
    <property type="entry name" value="UCP012666"/>
</dbReference>
<dbReference type="Proteomes" id="UP000482960">
    <property type="component" value="Unassembled WGS sequence"/>
</dbReference>
<accession>A0A6V8LER4</accession>
<proteinExistence type="predicted"/>
<dbReference type="Gene3D" id="3.30.590.20">
    <property type="match status" value="1"/>
</dbReference>